<protein>
    <submittedName>
        <fullName evidence="1">HMG domain-containing protein 3</fullName>
    </submittedName>
</protein>
<comment type="caution">
    <text evidence="1">The sequence shown here is derived from an EMBL/GenBank/DDBJ whole genome shotgun (WGS) entry which is preliminary data.</text>
</comment>
<reference evidence="1" key="1">
    <citation type="submission" date="2023-01" db="EMBL/GenBank/DDBJ databases">
        <title>Genome assembly of the deep-sea coral Lophelia pertusa.</title>
        <authorList>
            <person name="Herrera S."/>
            <person name="Cordes E."/>
        </authorList>
    </citation>
    <scope>NUCLEOTIDE SEQUENCE</scope>
    <source>
        <strain evidence="1">USNM1676648</strain>
        <tissue evidence="1">Polyp</tissue>
    </source>
</reference>
<evidence type="ECO:0000313" key="2">
    <source>
        <dbReference type="Proteomes" id="UP001163046"/>
    </source>
</evidence>
<gene>
    <name evidence="1" type="primary">HMGXB3_5</name>
    <name evidence="1" type="ORF">OS493_015582</name>
</gene>
<name>A0A9W9YP12_9CNID</name>
<dbReference type="AlphaFoldDB" id="A0A9W9YP12"/>
<evidence type="ECO:0000313" key="1">
    <source>
        <dbReference type="EMBL" id="KAJ7360481.1"/>
    </source>
</evidence>
<proteinExistence type="predicted"/>
<organism evidence="1 2">
    <name type="scientific">Desmophyllum pertusum</name>
    <dbReference type="NCBI Taxonomy" id="174260"/>
    <lineage>
        <taxon>Eukaryota</taxon>
        <taxon>Metazoa</taxon>
        <taxon>Cnidaria</taxon>
        <taxon>Anthozoa</taxon>
        <taxon>Hexacorallia</taxon>
        <taxon>Scleractinia</taxon>
        <taxon>Caryophylliina</taxon>
        <taxon>Caryophylliidae</taxon>
        <taxon>Desmophyllum</taxon>
    </lineage>
</organism>
<sequence>MSGRGRGTCPRCHKEYLNRTKPPNCPKCGYFLGGTFQSAKKAKANNPWCKYVTSRDQIWLCTQENYCKIFRSVHINTGSVEDYECDHVKPAKNHGSCSDPVAVYHPDLSNYPCR</sequence>
<accession>A0A9W9YP12</accession>
<dbReference type="EMBL" id="MU827309">
    <property type="protein sequence ID" value="KAJ7360481.1"/>
    <property type="molecule type" value="Genomic_DNA"/>
</dbReference>
<dbReference type="Proteomes" id="UP001163046">
    <property type="component" value="Unassembled WGS sequence"/>
</dbReference>
<keyword evidence="2" id="KW-1185">Reference proteome</keyword>